<dbReference type="PANTHER" id="PTHR14000:SF6">
    <property type="entry name" value="OS02G0631200 PROTEIN"/>
    <property type="match status" value="1"/>
</dbReference>
<feature type="region of interest" description="Disordered" evidence="1">
    <location>
        <begin position="142"/>
        <end position="163"/>
    </location>
</feature>
<reference evidence="2" key="1">
    <citation type="submission" date="2022-12" db="EMBL/GenBank/DDBJ databases">
        <title>Draft genome assemblies for two species of Escallonia (Escalloniales).</title>
        <authorList>
            <person name="Chanderbali A."/>
            <person name="Dervinis C."/>
            <person name="Anghel I."/>
            <person name="Soltis D."/>
            <person name="Soltis P."/>
            <person name="Zapata F."/>
        </authorList>
    </citation>
    <scope>NUCLEOTIDE SEQUENCE</scope>
    <source>
        <strain evidence="2">UCBG92.1500</strain>
        <tissue evidence="2">Leaf</tissue>
    </source>
</reference>
<dbReference type="AlphaFoldDB" id="A0AA88S1R9"/>
<proteinExistence type="predicted"/>
<gene>
    <name evidence="2" type="ORF">RJ640_000563</name>
</gene>
<sequence length="279" mass="30926">MAAESNLGFHQSLGCAPLNRYHSKPFLPSGFGGSTAEMILMGNCYSAVGSTVFPNGNNLAGISMAQASSSSLLVDTVPGLKHDAGLAVEWSIEEQYKLEEGLVKYADEPSIMRYIKIAAMLHDKTVRDVALRCRWMTRKRRKQEDNSLGKKVKDRKDKLGESSSKMIISSAPPLNVAYPLMMHHLDQRHHVPYEALSGNTRHLLEQNNQVLGQISANLSMLKLQDNIDLLCRMRNNITSILDDMRDMPGMMSRMPPLPLCINEELANSILPGTSQVITC</sequence>
<name>A0AA88S1R9_9ASTE</name>
<dbReference type="Proteomes" id="UP001187471">
    <property type="component" value="Unassembled WGS sequence"/>
</dbReference>
<dbReference type="SUPFAM" id="SSF46689">
    <property type="entry name" value="Homeodomain-like"/>
    <property type="match status" value="1"/>
</dbReference>
<accession>A0AA88S1R9</accession>
<evidence type="ECO:0000313" key="3">
    <source>
        <dbReference type="Proteomes" id="UP001187471"/>
    </source>
</evidence>
<keyword evidence="3" id="KW-1185">Reference proteome</keyword>
<dbReference type="Pfam" id="PF12579">
    <property type="entry name" value="DUF3755"/>
    <property type="match status" value="1"/>
</dbReference>
<feature type="non-terminal residue" evidence="2">
    <location>
        <position position="1"/>
    </location>
</feature>
<dbReference type="Gene3D" id="1.10.10.60">
    <property type="entry name" value="Homeodomain-like"/>
    <property type="match status" value="1"/>
</dbReference>
<dbReference type="EMBL" id="JAVXUO010000256">
    <property type="protein sequence ID" value="KAK2993965.1"/>
    <property type="molecule type" value="Genomic_DNA"/>
</dbReference>
<dbReference type="InterPro" id="IPR022228">
    <property type="entry name" value="DUF3755"/>
</dbReference>
<dbReference type="InterPro" id="IPR009057">
    <property type="entry name" value="Homeodomain-like_sf"/>
</dbReference>
<comment type="caution">
    <text evidence="2">The sequence shown here is derived from an EMBL/GenBank/DDBJ whole genome shotgun (WGS) entry which is preliminary data.</text>
</comment>
<protein>
    <submittedName>
        <fullName evidence="2">Uncharacterized protein</fullName>
    </submittedName>
</protein>
<organism evidence="2 3">
    <name type="scientific">Escallonia rubra</name>
    <dbReference type="NCBI Taxonomy" id="112253"/>
    <lineage>
        <taxon>Eukaryota</taxon>
        <taxon>Viridiplantae</taxon>
        <taxon>Streptophyta</taxon>
        <taxon>Embryophyta</taxon>
        <taxon>Tracheophyta</taxon>
        <taxon>Spermatophyta</taxon>
        <taxon>Magnoliopsida</taxon>
        <taxon>eudicotyledons</taxon>
        <taxon>Gunneridae</taxon>
        <taxon>Pentapetalae</taxon>
        <taxon>asterids</taxon>
        <taxon>campanulids</taxon>
        <taxon>Escalloniales</taxon>
        <taxon>Escalloniaceae</taxon>
        <taxon>Escallonia</taxon>
    </lineage>
</organism>
<evidence type="ECO:0000313" key="2">
    <source>
        <dbReference type="EMBL" id="KAK2993965.1"/>
    </source>
</evidence>
<evidence type="ECO:0000256" key="1">
    <source>
        <dbReference type="SAM" id="MobiDB-lite"/>
    </source>
</evidence>
<dbReference type="PANTHER" id="PTHR14000">
    <property type="entry name" value="FINGER CCCH DOMAIN PROTEIN, PUTATIVE (DUF3755)-RELATED"/>
    <property type="match status" value="1"/>
</dbReference>